<name>A0ABW2ADK6_9MICO</name>
<evidence type="ECO:0000313" key="1">
    <source>
        <dbReference type="EMBL" id="MFC6704992.1"/>
    </source>
</evidence>
<dbReference type="EMBL" id="JBHSWH010000001">
    <property type="protein sequence ID" value="MFC6704992.1"/>
    <property type="molecule type" value="Genomic_DNA"/>
</dbReference>
<sequence>MGSNGGDDGRLKFSDALRSAIRARGLSLSRLRAHLADKGFDVGIATLSTWQSGARVPRDGSVAILDALEDVLGVPSGWLVERLEPARLSAVRPRRPFAVVDESDALAQLLARLDGAAHGQLRTSGVVEEVVLSASGALRVKHVVQAVQAVRSADRLVIVHQTESDGDIDEVLPSAIGGCRVGRVVRDRDRGVLVAELLLDRRLGVGESAVLRYDVHDAATHATTEYFRFHEWPITHHTLEVRFDPAALPVRVMEFQRKTSHSPDLVRREITLSQDRRAQVVVPDAEPGVVGIDWQWS</sequence>
<reference evidence="2" key="1">
    <citation type="journal article" date="2019" name="Int. J. Syst. Evol. Microbiol.">
        <title>The Global Catalogue of Microorganisms (GCM) 10K type strain sequencing project: providing services to taxonomists for standard genome sequencing and annotation.</title>
        <authorList>
            <consortium name="The Broad Institute Genomics Platform"/>
            <consortium name="The Broad Institute Genome Sequencing Center for Infectious Disease"/>
            <person name="Wu L."/>
            <person name="Ma J."/>
        </authorList>
    </citation>
    <scope>NUCLEOTIDE SEQUENCE [LARGE SCALE GENOMIC DNA]</scope>
    <source>
        <strain evidence="2">CCUG 58127</strain>
    </source>
</reference>
<comment type="caution">
    <text evidence="1">The sequence shown here is derived from an EMBL/GenBank/DDBJ whole genome shotgun (WGS) entry which is preliminary data.</text>
</comment>
<protein>
    <recommendedName>
        <fullName evidence="3">XRE family transcriptional regulator</fullName>
    </recommendedName>
</protein>
<proteinExistence type="predicted"/>
<dbReference type="Proteomes" id="UP001596298">
    <property type="component" value="Unassembled WGS sequence"/>
</dbReference>
<keyword evidence="2" id="KW-1185">Reference proteome</keyword>
<evidence type="ECO:0008006" key="3">
    <source>
        <dbReference type="Google" id="ProtNLM"/>
    </source>
</evidence>
<accession>A0ABW2ADK6</accession>
<evidence type="ECO:0000313" key="2">
    <source>
        <dbReference type="Proteomes" id="UP001596298"/>
    </source>
</evidence>
<gene>
    <name evidence="1" type="ORF">ACFQDH_06845</name>
</gene>
<dbReference type="RefSeq" id="WP_382399730.1">
    <property type="nucleotide sequence ID" value="NZ_JBHSWH010000001.1"/>
</dbReference>
<organism evidence="1 2">
    <name type="scientific">Flexivirga alba</name>
    <dbReference type="NCBI Taxonomy" id="702742"/>
    <lineage>
        <taxon>Bacteria</taxon>
        <taxon>Bacillati</taxon>
        <taxon>Actinomycetota</taxon>
        <taxon>Actinomycetes</taxon>
        <taxon>Micrococcales</taxon>
        <taxon>Dermacoccaceae</taxon>
        <taxon>Flexivirga</taxon>
    </lineage>
</organism>